<dbReference type="GO" id="GO:0017061">
    <property type="term" value="F:S-methyl-5-thioadenosine phosphorylase activity"/>
    <property type="evidence" value="ECO:0007669"/>
    <property type="project" value="UniProtKB-EC"/>
</dbReference>
<evidence type="ECO:0000256" key="3">
    <source>
        <dbReference type="ARBA" id="ARBA00007353"/>
    </source>
</evidence>
<organism evidence="12 13">
    <name type="scientific">Clostridium taeniosporum</name>
    <dbReference type="NCBI Taxonomy" id="394958"/>
    <lineage>
        <taxon>Bacteria</taxon>
        <taxon>Bacillati</taxon>
        <taxon>Bacillota</taxon>
        <taxon>Clostridia</taxon>
        <taxon>Eubacteriales</taxon>
        <taxon>Clostridiaceae</taxon>
        <taxon>Clostridium</taxon>
    </lineage>
</organism>
<evidence type="ECO:0000256" key="11">
    <source>
        <dbReference type="RuleBase" id="RU361274"/>
    </source>
</evidence>
<dbReference type="PANTHER" id="PTHR30616">
    <property type="entry name" value="UNCHARACTERIZED PROTEIN YFIH"/>
    <property type="match status" value="1"/>
</dbReference>
<evidence type="ECO:0000313" key="12">
    <source>
        <dbReference type="EMBL" id="AOR24912.1"/>
    </source>
</evidence>
<dbReference type="Gene3D" id="3.60.140.10">
    <property type="entry name" value="CNF1/YfiH-like putative cysteine hydrolases"/>
    <property type="match status" value="1"/>
</dbReference>
<proteinExistence type="inferred from homology"/>
<evidence type="ECO:0000256" key="10">
    <source>
        <dbReference type="ARBA" id="ARBA00049893"/>
    </source>
</evidence>
<keyword evidence="4" id="KW-0808">Transferase</keyword>
<comment type="catalytic activity">
    <reaction evidence="9">
        <text>adenosine + phosphate = alpha-D-ribose 1-phosphate + adenine</text>
        <dbReference type="Rhea" id="RHEA:27642"/>
        <dbReference type="ChEBI" id="CHEBI:16335"/>
        <dbReference type="ChEBI" id="CHEBI:16708"/>
        <dbReference type="ChEBI" id="CHEBI:43474"/>
        <dbReference type="ChEBI" id="CHEBI:57720"/>
        <dbReference type="EC" id="2.4.2.1"/>
    </reaction>
    <physiologicalReaction direction="left-to-right" evidence="9">
        <dbReference type="Rhea" id="RHEA:27643"/>
    </physiologicalReaction>
</comment>
<evidence type="ECO:0000256" key="2">
    <source>
        <dbReference type="ARBA" id="ARBA00003215"/>
    </source>
</evidence>
<keyword evidence="6" id="KW-0378">Hydrolase</keyword>
<comment type="similarity">
    <text evidence="3 11">Belongs to the purine nucleoside phosphorylase YfiH/LACC1 family.</text>
</comment>
<evidence type="ECO:0000256" key="8">
    <source>
        <dbReference type="ARBA" id="ARBA00047989"/>
    </source>
</evidence>
<accession>A0A1D7XNI8</accession>
<sequence>MNKIDLNKIEKIEDFIIIKLKNTARIVFTNAEFNRSFNRNTEEGIDELESLKSRFKANEIVYLNQVHSDKILIYNNENINNEEGDAIVTNNKNVIVGAFTADCVPIILIDEVKKVCAAIHSGWRGTYESITLKTIEKMQSKFNCNSNNIKAYIGPHIRKCCYEVSEELKEKFLNKKKNINKEDMFNKRNLSLQECILDDLRNSGVKEENINILELCTHCSKEIKLHSYRKSNGSYGRMFSFIILD</sequence>
<evidence type="ECO:0000256" key="6">
    <source>
        <dbReference type="ARBA" id="ARBA00022801"/>
    </source>
</evidence>
<dbReference type="Proteomes" id="UP000094652">
    <property type="component" value="Chromosome"/>
</dbReference>
<comment type="catalytic activity">
    <reaction evidence="8">
        <text>adenosine + H2O + H(+) = inosine + NH4(+)</text>
        <dbReference type="Rhea" id="RHEA:24408"/>
        <dbReference type="ChEBI" id="CHEBI:15377"/>
        <dbReference type="ChEBI" id="CHEBI:15378"/>
        <dbReference type="ChEBI" id="CHEBI:16335"/>
        <dbReference type="ChEBI" id="CHEBI:17596"/>
        <dbReference type="ChEBI" id="CHEBI:28938"/>
        <dbReference type="EC" id="3.5.4.4"/>
    </reaction>
    <physiologicalReaction direction="left-to-right" evidence="8">
        <dbReference type="Rhea" id="RHEA:24409"/>
    </physiologicalReaction>
</comment>
<evidence type="ECO:0000256" key="4">
    <source>
        <dbReference type="ARBA" id="ARBA00022679"/>
    </source>
</evidence>
<keyword evidence="5" id="KW-0479">Metal-binding</keyword>
<keyword evidence="13" id="KW-1185">Reference proteome</keyword>
<evidence type="ECO:0000256" key="1">
    <source>
        <dbReference type="ARBA" id="ARBA00000553"/>
    </source>
</evidence>
<dbReference type="STRING" id="394958.BGI42_05450"/>
<protein>
    <recommendedName>
        <fullName evidence="11">Purine nucleoside phosphorylase</fullName>
    </recommendedName>
</protein>
<dbReference type="KEGG" id="ctae:BGI42_05450"/>
<evidence type="ECO:0000256" key="9">
    <source>
        <dbReference type="ARBA" id="ARBA00048968"/>
    </source>
</evidence>
<evidence type="ECO:0000256" key="7">
    <source>
        <dbReference type="ARBA" id="ARBA00022833"/>
    </source>
</evidence>
<dbReference type="CDD" id="cd16833">
    <property type="entry name" value="YfiH"/>
    <property type="match status" value="1"/>
</dbReference>
<keyword evidence="7" id="KW-0862">Zinc</keyword>
<name>A0A1D7XNI8_9CLOT</name>
<dbReference type="NCBIfam" id="TIGR00726">
    <property type="entry name" value="peptidoglycan editing factor PgeF"/>
    <property type="match status" value="1"/>
</dbReference>
<dbReference type="PANTHER" id="PTHR30616:SF2">
    <property type="entry name" value="PURINE NUCLEOSIDE PHOSPHORYLASE LACC1"/>
    <property type="match status" value="1"/>
</dbReference>
<evidence type="ECO:0000256" key="5">
    <source>
        <dbReference type="ARBA" id="ARBA00022723"/>
    </source>
</evidence>
<dbReference type="OrthoDB" id="4279at2"/>
<comment type="catalytic activity">
    <reaction evidence="1">
        <text>inosine + phosphate = alpha-D-ribose 1-phosphate + hypoxanthine</text>
        <dbReference type="Rhea" id="RHEA:27646"/>
        <dbReference type="ChEBI" id="CHEBI:17368"/>
        <dbReference type="ChEBI" id="CHEBI:17596"/>
        <dbReference type="ChEBI" id="CHEBI:43474"/>
        <dbReference type="ChEBI" id="CHEBI:57720"/>
        <dbReference type="EC" id="2.4.2.1"/>
    </reaction>
    <physiologicalReaction direction="left-to-right" evidence="1">
        <dbReference type="Rhea" id="RHEA:27647"/>
    </physiologicalReaction>
</comment>
<dbReference type="InterPro" id="IPR011324">
    <property type="entry name" value="Cytotoxic_necrot_fac-like_cat"/>
</dbReference>
<comment type="catalytic activity">
    <reaction evidence="10">
        <text>S-methyl-5'-thioadenosine + phosphate = 5-(methylsulfanyl)-alpha-D-ribose 1-phosphate + adenine</text>
        <dbReference type="Rhea" id="RHEA:11852"/>
        <dbReference type="ChEBI" id="CHEBI:16708"/>
        <dbReference type="ChEBI" id="CHEBI:17509"/>
        <dbReference type="ChEBI" id="CHEBI:43474"/>
        <dbReference type="ChEBI" id="CHEBI:58533"/>
        <dbReference type="EC" id="2.4.2.28"/>
    </reaction>
    <physiologicalReaction direction="left-to-right" evidence="10">
        <dbReference type="Rhea" id="RHEA:11853"/>
    </physiologicalReaction>
</comment>
<dbReference type="AlphaFoldDB" id="A0A1D7XNI8"/>
<comment type="function">
    <text evidence="2">Purine nucleoside enzyme that catalyzes the phosphorolysis of adenosine and inosine nucleosides, yielding D-ribose 1-phosphate and the respective free bases, adenine and hypoxanthine. Also catalyzes the phosphorolysis of S-methyl-5'-thioadenosine into adenine and S-methyl-5-thio-alpha-D-ribose 1-phosphate. Also has adenosine deaminase activity.</text>
</comment>
<dbReference type="InterPro" id="IPR038371">
    <property type="entry name" value="Cu_polyphenol_OxRdtase_sf"/>
</dbReference>
<evidence type="ECO:0000313" key="13">
    <source>
        <dbReference type="Proteomes" id="UP000094652"/>
    </source>
</evidence>
<dbReference type="Pfam" id="PF02578">
    <property type="entry name" value="Cu-oxidase_4"/>
    <property type="match status" value="1"/>
</dbReference>
<dbReference type="InterPro" id="IPR003730">
    <property type="entry name" value="Cu_polyphenol_OxRdtase"/>
</dbReference>
<dbReference type="RefSeq" id="WP_069681033.1">
    <property type="nucleotide sequence ID" value="NZ_CP017253.2"/>
</dbReference>
<gene>
    <name evidence="12" type="ORF">BGI42_05450</name>
</gene>
<dbReference type="GO" id="GO:0016787">
    <property type="term" value="F:hydrolase activity"/>
    <property type="evidence" value="ECO:0007669"/>
    <property type="project" value="UniProtKB-KW"/>
</dbReference>
<dbReference type="SUPFAM" id="SSF64438">
    <property type="entry name" value="CNF1/YfiH-like putative cysteine hydrolases"/>
    <property type="match status" value="1"/>
</dbReference>
<dbReference type="GO" id="GO:0005507">
    <property type="term" value="F:copper ion binding"/>
    <property type="evidence" value="ECO:0007669"/>
    <property type="project" value="TreeGrafter"/>
</dbReference>
<reference evidence="13" key="1">
    <citation type="submission" date="2016-09" db="EMBL/GenBank/DDBJ databases">
        <title>Genomics of Clostridium taeniosporum, an organism which forms endospores with ribbon-like appendages.</title>
        <authorList>
            <person name="Walker J.R."/>
        </authorList>
    </citation>
    <scope>NUCLEOTIDE SEQUENCE [LARGE SCALE GENOMIC DNA]</scope>
    <source>
        <strain evidence="13">1/k</strain>
    </source>
</reference>
<dbReference type="EMBL" id="CP017253">
    <property type="protein sequence ID" value="AOR24912.1"/>
    <property type="molecule type" value="Genomic_DNA"/>
</dbReference>